<dbReference type="EMBL" id="MN740042">
    <property type="protein sequence ID" value="QHT85504.1"/>
    <property type="molecule type" value="Genomic_DNA"/>
</dbReference>
<name>A0A6C0HY46_9ZZZZ</name>
<feature type="compositionally biased region" description="Basic residues" evidence="1">
    <location>
        <begin position="271"/>
        <end position="280"/>
    </location>
</feature>
<protein>
    <submittedName>
        <fullName evidence="2">Uncharacterized protein</fullName>
    </submittedName>
</protein>
<sequence length="286" mass="32899">MIPPNFFKIIDDFVQDLFGTFPELKTNPILLAVQEKTPEAYQTVFDNVLATFPQAMMDILQENEELFKESHFFLPEVDFKVLWNETITPTTKATLWKYLKLILFSILGHIDTPFPEEKMKEAMDNMKDMFEGKEGLEKELEGMMGGKIGALAKEIAEETIGQEQDFKKMMKDPSSLFSLASTIGEKIDKKIKSGDLKESELIEEAAMMFQKIKGMPGMSQFESMFQGKMNTTGMKNKMNQQLKKAKMKERLQQKLASKKEEKVDVPEPEKKKKNKNKKNKHDSLDT</sequence>
<accession>A0A6C0HY46</accession>
<evidence type="ECO:0000256" key="1">
    <source>
        <dbReference type="SAM" id="MobiDB-lite"/>
    </source>
</evidence>
<reference evidence="2" key="1">
    <citation type="journal article" date="2020" name="Nature">
        <title>Giant virus diversity and host interactions through global metagenomics.</title>
        <authorList>
            <person name="Schulz F."/>
            <person name="Roux S."/>
            <person name="Paez-Espino D."/>
            <person name="Jungbluth S."/>
            <person name="Walsh D.A."/>
            <person name="Denef V.J."/>
            <person name="McMahon K.D."/>
            <person name="Konstantinidis K.T."/>
            <person name="Eloe-Fadrosh E.A."/>
            <person name="Kyrpides N.C."/>
            <person name="Woyke T."/>
        </authorList>
    </citation>
    <scope>NUCLEOTIDE SEQUENCE</scope>
    <source>
        <strain evidence="2">GVMAG-M-3300023184-17</strain>
    </source>
</reference>
<evidence type="ECO:0000313" key="2">
    <source>
        <dbReference type="EMBL" id="QHT85504.1"/>
    </source>
</evidence>
<organism evidence="2">
    <name type="scientific">viral metagenome</name>
    <dbReference type="NCBI Taxonomy" id="1070528"/>
    <lineage>
        <taxon>unclassified sequences</taxon>
        <taxon>metagenomes</taxon>
        <taxon>organismal metagenomes</taxon>
    </lineage>
</organism>
<proteinExistence type="predicted"/>
<feature type="region of interest" description="Disordered" evidence="1">
    <location>
        <begin position="234"/>
        <end position="286"/>
    </location>
</feature>
<dbReference type="AlphaFoldDB" id="A0A6C0HY46"/>
<feature type="compositionally biased region" description="Basic and acidic residues" evidence="1">
    <location>
        <begin position="248"/>
        <end position="270"/>
    </location>
</feature>